<protein>
    <submittedName>
        <fullName evidence="2">Uncharacterized protein</fullName>
    </submittedName>
</protein>
<dbReference type="Pfam" id="PF13093">
    <property type="entry name" value="FTA4"/>
    <property type="match status" value="1"/>
</dbReference>
<reference evidence="2" key="1">
    <citation type="submission" date="2014-12" db="EMBL/GenBank/DDBJ databases">
        <authorList>
            <person name="Jaenicke S."/>
        </authorList>
    </citation>
    <scope>NUCLEOTIDE SEQUENCE [LARGE SCALE GENOMIC DNA]</scope>
    <source>
        <strain evidence="2">CBS1600</strain>
    </source>
</reference>
<accession>A0A0H5C3X7</accession>
<reference evidence="4" key="2">
    <citation type="journal article" date="2015" name="J. Biotechnol.">
        <title>The structure of the Cyberlindnera jadinii genome and its relation to Candida utilis analyzed by the occurrence of single nucleotide polymorphisms.</title>
        <authorList>
            <person name="Rupp O."/>
            <person name="Brinkrolf K."/>
            <person name="Buerth C."/>
            <person name="Kunigo M."/>
            <person name="Schneider J."/>
            <person name="Jaenicke S."/>
            <person name="Goesmann A."/>
            <person name="Puehler A."/>
            <person name="Jaeger K.-E."/>
            <person name="Ernst J.F."/>
        </authorList>
    </citation>
    <scope>NUCLEOTIDE SEQUENCE [LARGE SCALE GENOMIC DNA]</scope>
    <source>
        <strain evidence="4">ATCC 18201 / CBS 1600 / BCRC 20928 / JCM 3617 / NBRC 0987 / NRRL Y-1542</strain>
    </source>
</reference>
<dbReference type="EMBL" id="CDQK01000003">
    <property type="protein sequence ID" value="CEP22648.1"/>
    <property type="molecule type" value="Genomic_DNA"/>
</dbReference>
<dbReference type="GeneID" id="30988813"/>
<dbReference type="Proteomes" id="UP000094389">
    <property type="component" value="Unassembled WGS sequence"/>
</dbReference>
<organism evidence="2 4">
    <name type="scientific">Cyberlindnera jadinii (strain ATCC 18201 / CBS 1600 / BCRC 20928 / JCM 3617 / NBRC 0987 / NRRL Y-1542)</name>
    <name type="common">Torula yeast</name>
    <name type="synonym">Candida utilis</name>
    <dbReference type="NCBI Taxonomy" id="983966"/>
    <lineage>
        <taxon>Eukaryota</taxon>
        <taxon>Fungi</taxon>
        <taxon>Dikarya</taxon>
        <taxon>Ascomycota</taxon>
        <taxon>Saccharomycotina</taxon>
        <taxon>Saccharomycetes</taxon>
        <taxon>Phaffomycetales</taxon>
        <taxon>Phaffomycetaceae</taxon>
        <taxon>Cyberlindnera</taxon>
    </lineage>
</organism>
<sequence>MSDQYKDYQTLLRLINHQVARIGGPFRLDTKLSRLANKHRYSSKAAQSALHSINHQLRRHVQLYFSKQAISQVGDQIEEIWKQRDEESMNALRKVESVDIPINIQPIEKLYVLNDVLESVNALPEVEGSKYNFYNVKRQELEEKVSNIQRLRAKKQLLSNYGRLIRQKLGSRTNIQNILMPPNNEQRDEMAKAIIALERLTSLEGPRKDKIRSLLKSKRL</sequence>
<keyword evidence="5" id="KW-1185">Reference proteome</keyword>
<gene>
    <name evidence="2" type="ORF">BN1211_3050</name>
    <name evidence="3" type="ORF">CYBJADRAFT_166248</name>
</gene>
<feature type="coiled-coil region" evidence="1">
    <location>
        <begin position="131"/>
        <end position="158"/>
    </location>
</feature>
<evidence type="ECO:0000313" key="2">
    <source>
        <dbReference type="EMBL" id="CEP22648.1"/>
    </source>
</evidence>
<dbReference type="OrthoDB" id="10589159at2759"/>
<evidence type="ECO:0000256" key="1">
    <source>
        <dbReference type="SAM" id="Coils"/>
    </source>
</evidence>
<reference evidence="3 5" key="3">
    <citation type="journal article" date="2016" name="Proc. Natl. Acad. Sci. U.S.A.">
        <title>Comparative genomics of biotechnologically important yeasts.</title>
        <authorList>
            <person name="Riley R."/>
            <person name="Haridas S."/>
            <person name="Wolfe K.H."/>
            <person name="Lopes M.R."/>
            <person name="Hittinger C.T."/>
            <person name="Goeker M."/>
            <person name="Salamov A.A."/>
            <person name="Wisecaver J.H."/>
            <person name="Long T.M."/>
            <person name="Calvey C.H."/>
            <person name="Aerts A.L."/>
            <person name="Barry K.W."/>
            <person name="Choi C."/>
            <person name="Clum A."/>
            <person name="Coughlan A.Y."/>
            <person name="Deshpande S."/>
            <person name="Douglass A.P."/>
            <person name="Hanson S.J."/>
            <person name="Klenk H.-P."/>
            <person name="LaButti K.M."/>
            <person name="Lapidus A."/>
            <person name="Lindquist E.A."/>
            <person name="Lipzen A.M."/>
            <person name="Meier-Kolthoff J.P."/>
            <person name="Ohm R.A."/>
            <person name="Otillar R.P."/>
            <person name="Pangilinan J.L."/>
            <person name="Peng Y."/>
            <person name="Rokas A."/>
            <person name="Rosa C.A."/>
            <person name="Scheuner C."/>
            <person name="Sibirny A.A."/>
            <person name="Slot J.C."/>
            <person name="Stielow J.B."/>
            <person name="Sun H."/>
            <person name="Kurtzman C.P."/>
            <person name="Blackwell M."/>
            <person name="Grigoriev I.V."/>
            <person name="Jeffries T.W."/>
        </authorList>
    </citation>
    <scope>NUCLEOTIDE SEQUENCE [LARGE SCALE GENOMIC DNA]</scope>
    <source>
        <strain evidence="5">ATCC 18201 / CBS 1600 / BCRC 20928 / JCM 3617 / NBRC 0987 / NRRL Y-1542</strain>
        <strain evidence="3">NRRL Y-1542</strain>
    </source>
</reference>
<dbReference type="OMA" id="HSINHQL"/>
<dbReference type="Proteomes" id="UP000038830">
    <property type="component" value="Unassembled WGS sequence"/>
</dbReference>
<dbReference type="EMBL" id="KV453926">
    <property type="protein sequence ID" value="ODV75524.1"/>
    <property type="molecule type" value="Genomic_DNA"/>
</dbReference>
<accession>A0A1E4S7M1</accession>
<dbReference type="InterPro" id="IPR025207">
    <property type="entry name" value="Sim4_Fta4"/>
</dbReference>
<evidence type="ECO:0000313" key="4">
    <source>
        <dbReference type="Proteomes" id="UP000038830"/>
    </source>
</evidence>
<keyword evidence="1" id="KW-0175">Coiled coil</keyword>
<name>A0A0H5C3X7_CYBJN</name>
<dbReference type="GO" id="GO:0031511">
    <property type="term" value="C:Mis6-Sim4 complex"/>
    <property type="evidence" value="ECO:0007669"/>
    <property type="project" value="InterPro"/>
</dbReference>
<dbReference type="AlphaFoldDB" id="A0A0H5C3X7"/>
<evidence type="ECO:0000313" key="5">
    <source>
        <dbReference type="Proteomes" id="UP000094389"/>
    </source>
</evidence>
<proteinExistence type="predicted"/>
<evidence type="ECO:0000313" key="3">
    <source>
        <dbReference type="EMBL" id="ODV75524.1"/>
    </source>
</evidence>
<dbReference type="RefSeq" id="XP_020072563.1">
    <property type="nucleotide sequence ID" value="XM_020214417.1"/>
</dbReference>